<accession>A0ABD5U3S2</accession>
<dbReference type="InterPro" id="IPR058389">
    <property type="entry name" value="DUF8076"/>
</dbReference>
<evidence type="ECO:0000313" key="2">
    <source>
        <dbReference type="EMBL" id="MFC6835185.1"/>
    </source>
</evidence>
<name>A0ABD5U3S2_9EURY</name>
<gene>
    <name evidence="2" type="ORF">ACFQHK_01520</name>
</gene>
<dbReference type="Pfam" id="PF26277">
    <property type="entry name" value="DUF8076"/>
    <property type="match status" value="1"/>
</dbReference>
<reference evidence="2 3" key="1">
    <citation type="journal article" date="2019" name="Int. J. Syst. Evol. Microbiol.">
        <title>The Global Catalogue of Microorganisms (GCM) 10K type strain sequencing project: providing services to taxonomists for standard genome sequencing and annotation.</title>
        <authorList>
            <consortium name="The Broad Institute Genomics Platform"/>
            <consortium name="The Broad Institute Genome Sequencing Center for Infectious Disease"/>
            <person name="Wu L."/>
            <person name="Ma J."/>
        </authorList>
    </citation>
    <scope>NUCLEOTIDE SEQUENCE [LARGE SCALE GENOMIC DNA]</scope>
    <source>
        <strain evidence="2 3">PSRA2</strain>
    </source>
</reference>
<dbReference type="Proteomes" id="UP001596406">
    <property type="component" value="Unassembled WGS sequence"/>
</dbReference>
<evidence type="ECO:0000313" key="3">
    <source>
        <dbReference type="Proteomes" id="UP001596406"/>
    </source>
</evidence>
<comment type="caution">
    <text evidence="2">The sequence shown here is derived from an EMBL/GenBank/DDBJ whole genome shotgun (WGS) entry which is preliminary data.</text>
</comment>
<keyword evidence="3" id="KW-1185">Reference proteome</keyword>
<dbReference type="AlphaFoldDB" id="A0ABD5U3S2"/>
<organism evidence="2 3">
    <name type="scientific">Halomarina ordinaria</name>
    <dbReference type="NCBI Taxonomy" id="3033939"/>
    <lineage>
        <taxon>Archaea</taxon>
        <taxon>Methanobacteriati</taxon>
        <taxon>Methanobacteriota</taxon>
        <taxon>Stenosarchaea group</taxon>
        <taxon>Halobacteria</taxon>
        <taxon>Halobacteriales</taxon>
        <taxon>Natronomonadaceae</taxon>
        <taxon>Halomarina</taxon>
    </lineage>
</organism>
<sequence length="129" mass="14441">MTLQQGYNIVTERLIETDSELGALSFFRALASNDAIETPVTVTSLEDLLYNASGDDRSAILAVLRQTIRQSRSLGTMDAVQFLIDGRLVEDDEFRVRVERSGDVEYLDVGQLFVEEPQRMSPTQAVARK</sequence>
<protein>
    <recommendedName>
        <fullName evidence="1">DUF8076 domain-containing protein</fullName>
    </recommendedName>
</protein>
<dbReference type="RefSeq" id="WP_304446892.1">
    <property type="nucleotide sequence ID" value="NZ_JARRAH010000001.1"/>
</dbReference>
<dbReference type="EMBL" id="JBHSXM010000001">
    <property type="protein sequence ID" value="MFC6835185.1"/>
    <property type="molecule type" value="Genomic_DNA"/>
</dbReference>
<feature type="domain" description="DUF8076" evidence="1">
    <location>
        <begin position="3"/>
        <end position="126"/>
    </location>
</feature>
<proteinExistence type="predicted"/>
<evidence type="ECO:0000259" key="1">
    <source>
        <dbReference type="Pfam" id="PF26277"/>
    </source>
</evidence>